<keyword evidence="1" id="KW-0472">Membrane</keyword>
<organism evidence="2">
    <name type="scientific">viral metagenome</name>
    <dbReference type="NCBI Taxonomy" id="1070528"/>
    <lineage>
        <taxon>unclassified sequences</taxon>
        <taxon>metagenomes</taxon>
        <taxon>organismal metagenomes</taxon>
    </lineage>
</organism>
<dbReference type="EMBL" id="MN740977">
    <property type="protein sequence ID" value="QHU21065.1"/>
    <property type="molecule type" value="Genomic_DNA"/>
</dbReference>
<proteinExistence type="predicted"/>
<keyword evidence="1" id="KW-0812">Transmembrane</keyword>
<dbReference type="AlphaFoldDB" id="A0A6C0KSX8"/>
<sequence>MYTYFFIGIFISFVATFLILNFTGAGRETFSVVGYNDTITYVNVNDDATGRAHIQDSIMINDDVKYKKAFYYEYDNKTYEKKLKQIFIKDNNPCFNENDWYTYGNTPANAPGNTGDAALLEKQPDILLAYDNCINEFKNELNNTTDMTGTAIMLLPDKNKVPIQVVHDVLLRYRKNKKPQLKHTYSFDIELILYRQSKYQGKHIGTRVIYDNDKNSLNVANIAILGVVSEDSIGMFPVVANNPFDIQQLTTDSTTYPQIIPSADYSLVSDKTGSSFWKATGYDKATIDTLKKRAALSITDIAVTNSVHS</sequence>
<evidence type="ECO:0000313" key="2">
    <source>
        <dbReference type="EMBL" id="QHU21065.1"/>
    </source>
</evidence>
<name>A0A6C0KSX8_9ZZZZ</name>
<reference evidence="2" key="1">
    <citation type="journal article" date="2020" name="Nature">
        <title>Giant virus diversity and host interactions through global metagenomics.</title>
        <authorList>
            <person name="Schulz F."/>
            <person name="Roux S."/>
            <person name="Paez-Espino D."/>
            <person name="Jungbluth S."/>
            <person name="Walsh D.A."/>
            <person name="Denef V.J."/>
            <person name="McMahon K.D."/>
            <person name="Konstantinidis K.T."/>
            <person name="Eloe-Fadrosh E.A."/>
            <person name="Kyrpides N.C."/>
            <person name="Woyke T."/>
        </authorList>
    </citation>
    <scope>NUCLEOTIDE SEQUENCE</scope>
    <source>
        <strain evidence="2">GVMAG-S-3300013094-100</strain>
    </source>
</reference>
<accession>A0A6C0KSX8</accession>
<feature type="transmembrane region" description="Helical" evidence="1">
    <location>
        <begin position="6"/>
        <end position="23"/>
    </location>
</feature>
<keyword evidence="1" id="KW-1133">Transmembrane helix</keyword>
<evidence type="ECO:0000256" key="1">
    <source>
        <dbReference type="SAM" id="Phobius"/>
    </source>
</evidence>
<protein>
    <submittedName>
        <fullName evidence="2">Uncharacterized protein</fullName>
    </submittedName>
</protein>